<reference evidence="9 10" key="1">
    <citation type="submission" date="2024-09" db="EMBL/GenBank/DDBJ databases">
        <title>Chromosome-scale assembly of Riccia fluitans.</title>
        <authorList>
            <person name="Paukszto L."/>
            <person name="Sawicki J."/>
            <person name="Karawczyk K."/>
            <person name="Piernik-Szablinska J."/>
            <person name="Szczecinska M."/>
            <person name="Mazdziarz M."/>
        </authorList>
    </citation>
    <scope>NUCLEOTIDE SEQUENCE [LARGE SCALE GENOMIC DNA]</scope>
    <source>
        <strain evidence="9">Rf_01</strain>
        <tissue evidence="9">Aerial parts of the thallus</tissue>
    </source>
</reference>
<feature type="region of interest" description="Disordered" evidence="6">
    <location>
        <begin position="818"/>
        <end position="837"/>
    </location>
</feature>
<feature type="transmembrane region" description="Helical" evidence="7">
    <location>
        <begin position="29"/>
        <end position="49"/>
    </location>
</feature>
<keyword evidence="3 7" id="KW-1133">Transmembrane helix</keyword>
<evidence type="ECO:0000256" key="5">
    <source>
        <dbReference type="SAM" id="Coils"/>
    </source>
</evidence>
<feature type="compositionally biased region" description="Polar residues" evidence="6">
    <location>
        <begin position="78"/>
        <end position="88"/>
    </location>
</feature>
<protein>
    <recommendedName>
        <fullName evidence="8">GTD-binding domain-containing protein</fullName>
    </recommendedName>
</protein>
<feature type="compositionally biased region" description="Acidic residues" evidence="6">
    <location>
        <begin position="941"/>
        <end position="950"/>
    </location>
</feature>
<evidence type="ECO:0000256" key="4">
    <source>
        <dbReference type="ARBA" id="ARBA00023136"/>
    </source>
</evidence>
<evidence type="ECO:0000256" key="6">
    <source>
        <dbReference type="SAM" id="MobiDB-lite"/>
    </source>
</evidence>
<organism evidence="9 10">
    <name type="scientific">Riccia fluitans</name>
    <dbReference type="NCBI Taxonomy" id="41844"/>
    <lineage>
        <taxon>Eukaryota</taxon>
        <taxon>Viridiplantae</taxon>
        <taxon>Streptophyta</taxon>
        <taxon>Embryophyta</taxon>
        <taxon>Marchantiophyta</taxon>
        <taxon>Marchantiopsida</taxon>
        <taxon>Marchantiidae</taxon>
        <taxon>Marchantiales</taxon>
        <taxon>Ricciaceae</taxon>
        <taxon>Riccia</taxon>
    </lineage>
</organism>
<dbReference type="AlphaFoldDB" id="A0ABD1Y342"/>
<feature type="domain" description="GTD-binding" evidence="8">
    <location>
        <begin position="379"/>
        <end position="477"/>
    </location>
</feature>
<keyword evidence="10" id="KW-1185">Reference proteome</keyword>
<dbReference type="Pfam" id="PF04576">
    <property type="entry name" value="Zein-binding"/>
    <property type="match status" value="1"/>
</dbReference>
<dbReference type="InterPro" id="IPR007656">
    <property type="entry name" value="GTD-bd"/>
</dbReference>
<proteinExistence type="predicted"/>
<dbReference type="EMBL" id="JBHFFA010000006">
    <property type="protein sequence ID" value="KAL2621173.1"/>
    <property type="molecule type" value="Genomic_DNA"/>
</dbReference>
<evidence type="ECO:0000256" key="3">
    <source>
        <dbReference type="ARBA" id="ARBA00022989"/>
    </source>
</evidence>
<dbReference type="PROSITE" id="PS51775">
    <property type="entry name" value="GTD_BINDING"/>
    <property type="match status" value="1"/>
</dbReference>
<dbReference type="PANTHER" id="PTHR31448">
    <property type="entry name" value="MYOSIN-BINDING PROTEIN 2"/>
    <property type="match status" value="1"/>
</dbReference>
<feature type="coiled-coil region" evidence="5">
    <location>
        <begin position="381"/>
        <end position="440"/>
    </location>
</feature>
<evidence type="ECO:0000313" key="9">
    <source>
        <dbReference type="EMBL" id="KAL2621173.1"/>
    </source>
</evidence>
<feature type="compositionally biased region" description="Basic and acidic residues" evidence="6">
    <location>
        <begin position="898"/>
        <end position="909"/>
    </location>
</feature>
<keyword evidence="2 7" id="KW-0812">Transmembrane</keyword>
<sequence>MAWTYYVEDHGFFSDRWMVSTLIRALGELFLEFIVLICVAISVLTAKLIRSSGLCLSCHSCQQDRRGQADAPHKRLPPSQNKPRQLSASSLGRDISSVCDECAQRLSGFSCCSSGTETENGVNFFPLGSRELLRSVSSSSLGYQSCFSELSSEEDCAGFQCLDGFFMDTADDFDERSVRDASGKPSGAYVNVAVGSDLPSSLSKRPRKRKFAKVFPGDTARDSSSRDPAKGFVDQLSVGSAKKSPADGIRNGRGRGNARYQSAQEKEAVEDEECDEDAKSVPYARKQSVVSVADDIENMSWEESLENSSSSHDSFAYIRRLPWNSGASELAAGRKAEVIASDFRGNITPEWSERYETPDLFDEMEKGGDDEDDRIELYSGVEELREAFQAERKALAELYRELEQERNASASAANEAMAMITRLQEEKAAAQMECRQFQRIAEEKQLYDQEAMALLQEILVQRDQEVFRLEEEAKLYRQRLLGLTRDKLHESPQNKSDFLMIESETLLLEDSVEWKEKKNRREEKLLAEIKKWVTAANERTQAPPNVLAIKEDEERLEKAKLSGNISNMSIDVGRKNLLESFNEEVSRDGSDSEAGSSAAAAGAAGYESFHIMMESLRKEPRLCDEASLETLSNIEEKFEKQSQKGKVKNEEDLRNIWKNTLRSFGRAVGENLANTVNRSSTKQDLKGLSEEDSSDISGLLSGIVRDTEANKAMEQKTISVLNYVWKFEEQLHQGMAKKLCRTSSNKFEKQGSEAGFGEESSNRGTVLEFLSESDREELKRLSSDGSRLPPSKFRRHASEVDRFQLKGEASVSPRIAAKFQEGRSERPSGREHDELGEGSLVHDVYEMESESLEASISNRKNDSVCNWKVTKSSVSNPKKLVLGESAYSSESDVFIEPSEEHGDRLRKPEPLYGYSSSECKENGEGRSCSQSGTGRYVTSLAEDETSDQDFDWPATPTSGRDRFPGQAAVTQAPGGRTPQTPTTKTDDVVDQLSARLRTLEADRQEMQQTISSLRVERAENGEMLREIANQLREFRGVRQKETDSEEPQEATLSSAIKGIVSFSHFRCSVQAQLNKLARLFLRNVDLGVCRGDQHVGLCRLLQISPQRPIRVTRRAEVKAEEIVLNGLQEQEASLYQAATSTSTLLSQQSWPLDERERSGTALSGWDY</sequence>
<feature type="compositionally biased region" description="Basic and acidic residues" evidence="6">
    <location>
        <begin position="219"/>
        <end position="229"/>
    </location>
</feature>
<feature type="region of interest" description="Disordered" evidence="6">
    <location>
        <begin position="69"/>
        <end position="88"/>
    </location>
</feature>
<accession>A0ABD1Y342</accession>
<evidence type="ECO:0000256" key="1">
    <source>
        <dbReference type="ARBA" id="ARBA00004167"/>
    </source>
</evidence>
<dbReference type="Proteomes" id="UP001605036">
    <property type="component" value="Unassembled WGS sequence"/>
</dbReference>
<feature type="region of interest" description="Disordered" evidence="6">
    <location>
        <begin position="894"/>
        <end position="986"/>
    </location>
</feature>
<feature type="region of interest" description="Disordered" evidence="6">
    <location>
        <begin position="200"/>
        <end position="275"/>
    </location>
</feature>
<dbReference type="GO" id="GO:0080115">
    <property type="term" value="F:myosin XI tail binding"/>
    <property type="evidence" value="ECO:0007669"/>
    <property type="project" value="UniProtKB-ARBA"/>
</dbReference>
<dbReference type="GO" id="GO:0016020">
    <property type="term" value="C:membrane"/>
    <property type="evidence" value="ECO:0007669"/>
    <property type="project" value="UniProtKB-SubCell"/>
</dbReference>
<gene>
    <name evidence="9" type="ORF">R1flu_001378</name>
</gene>
<evidence type="ECO:0000259" key="8">
    <source>
        <dbReference type="PROSITE" id="PS51775"/>
    </source>
</evidence>
<keyword evidence="5" id="KW-0175">Coiled coil</keyword>
<dbReference type="PANTHER" id="PTHR31448:SF3">
    <property type="entry name" value="MYOSIN-BINDING PROTEIN 2"/>
    <property type="match status" value="1"/>
</dbReference>
<keyword evidence="4 7" id="KW-0472">Membrane</keyword>
<comment type="subcellular location">
    <subcellularLocation>
        <location evidence="1">Membrane</location>
        <topology evidence="1">Single-pass membrane protein</topology>
    </subcellularLocation>
</comment>
<name>A0ABD1Y342_9MARC</name>
<feature type="coiled-coil region" evidence="5">
    <location>
        <begin position="989"/>
        <end position="1016"/>
    </location>
</feature>
<dbReference type="InterPro" id="IPR039306">
    <property type="entry name" value="MYOB"/>
</dbReference>
<feature type="compositionally biased region" description="Basic and acidic residues" evidence="6">
    <location>
        <begin position="820"/>
        <end position="835"/>
    </location>
</feature>
<comment type="caution">
    <text evidence="9">The sequence shown here is derived from an EMBL/GenBank/DDBJ whole genome shotgun (WGS) entry which is preliminary data.</text>
</comment>
<evidence type="ECO:0000256" key="2">
    <source>
        <dbReference type="ARBA" id="ARBA00022692"/>
    </source>
</evidence>
<evidence type="ECO:0000256" key="7">
    <source>
        <dbReference type="SAM" id="Phobius"/>
    </source>
</evidence>
<evidence type="ECO:0000313" key="10">
    <source>
        <dbReference type="Proteomes" id="UP001605036"/>
    </source>
</evidence>